<sequence>MILRALTLPIRAVVFLLWFAGQVVLSSAAVLADVLVSGRRSTPRVVRLDLADAGDHHVTALGVLVTLTPGTLVLGVVEQPGGTRSVLVHSMYHRDETTAVADLRDLDDRLVRGLTLGGRP</sequence>
<protein>
    <submittedName>
        <fullName evidence="7">Multicomponent Na+:H+ antiporter subunit E</fullName>
    </submittedName>
</protein>
<evidence type="ECO:0000313" key="8">
    <source>
        <dbReference type="Proteomes" id="UP001240250"/>
    </source>
</evidence>
<evidence type="ECO:0000256" key="3">
    <source>
        <dbReference type="ARBA" id="ARBA00022475"/>
    </source>
</evidence>
<name>A0ABU0GJU9_9CELL</name>
<dbReference type="Pfam" id="PF01899">
    <property type="entry name" value="MNHE"/>
    <property type="match status" value="1"/>
</dbReference>
<evidence type="ECO:0000256" key="1">
    <source>
        <dbReference type="ARBA" id="ARBA00004651"/>
    </source>
</evidence>
<organism evidence="7 8">
    <name type="scientific">Cellulomonas iranensis</name>
    <dbReference type="NCBI Taxonomy" id="76862"/>
    <lineage>
        <taxon>Bacteria</taxon>
        <taxon>Bacillati</taxon>
        <taxon>Actinomycetota</taxon>
        <taxon>Actinomycetes</taxon>
        <taxon>Micrococcales</taxon>
        <taxon>Cellulomonadaceae</taxon>
        <taxon>Cellulomonas</taxon>
    </lineage>
</organism>
<dbReference type="EMBL" id="JAUSVM010000001">
    <property type="protein sequence ID" value="MDQ0425644.1"/>
    <property type="molecule type" value="Genomic_DNA"/>
</dbReference>
<gene>
    <name evidence="7" type="ORF">JO380_002025</name>
</gene>
<comment type="similarity">
    <text evidence="2">Belongs to the CPA3 antiporters (TC 2.A.63) subunit E family.</text>
</comment>
<dbReference type="Proteomes" id="UP001240250">
    <property type="component" value="Unassembled WGS sequence"/>
</dbReference>
<proteinExistence type="inferred from homology"/>
<dbReference type="PANTHER" id="PTHR34584:SF1">
    <property type="entry name" value="NA(+)_H(+) ANTIPORTER SUBUNIT E1"/>
    <property type="match status" value="1"/>
</dbReference>
<dbReference type="PANTHER" id="PTHR34584">
    <property type="entry name" value="NA(+)/H(+) ANTIPORTER SUBUNIT E1"/>
    <property type="match status" value="1"/>
</dbReference>
<evidence type="ECO:0000313" key="7">
    <source>
        <dbReference type="EMBL" id="MDQ0425644.1"/>
    </source>
</evidence>
<accession>A0ABU0GJU9</accession>
<evidence type="ECO:0000256" key="2">
    <source>
        <dbReference type="ARBA" id="ARBA00006228"/>
    </source>
</evidence>
<keyword evidence="3" id="KW-1003">Cell membrane</keyword>
<dbReference type="InterPro" id="IPR002758">
    <property type="entry name" value="Cation_antiport_E"/>
</dbReference>
<evidence type="ECO:0000256" key="4">
    <source>
        <dbReference type="ARBA" id="ARBA00022692"/>
    </source>
</evidence>
<reference evidence="7 8" key="1">
    <citation type="submission" date="2023-07" db="EMBL/GenBank/DDBJ databases">
        <title>Sequencing the genomes of 1000 actinobacteria strains.</title>
        <authorList>
            <person name="Klenk H.-P."/>
        </authorList>
    </citation>
    <scope>NUCLEOTIDE SEQUENCE [LARGE SCALE GENOMIC DNA]</scope>
    <source>
        <strain evidence="7 8">DSM 14785</strain>
    </source>
</reference>
<keyword evidence="5" id="KW-1133">Transmembrane helix</keyword>
<comment type="caution">
    <text evidence="7">The sequence shown here is derived from an EMBL/GenBank/DDBJ whole genome shotgun (WGS) entry which is preliminary data.</text>
</comment>
<dbReference type="RefSeq" id="WP_070319428.1">
    <property type="nucleotide sequence ID" value="NZ_JAUSVM010000001.1"/>
</dbReference>
<keyword evidence="6" id="KW-0472">Membrane</keyword>
<keyword evidence="4" id="KW-0812">Transmembrane</keyword>
<keyword evidence="8" id="KW-1185">Reference proteome</keyword>
<evidence type="ECO:0000256" key="6">
    <source>
        <dbReference type="ARBA" id="ARBA00023136"/>
    </source>
</evidence>
<comment type="subcellular location">
    <subcellularLocation>
        <location evidence="1">Cell membrane</location>
        <topology evidence="1">Multi-pass membrane protein</topology>
    </subcellularLocation>
</comment>
<evidence type="ECO:0000256" key="5">
    <source>
        <dbReference type="ARBA" id="ARBA00022989"/>
    </source>
</evidence>